<dbReference type="PROSITE" id="PS50405">
    <property type="entry name" value="GST_CTER"/>
    <property type="match status" value="1"/>
</dbReference>
<evidence type="ECO:0000313" key="5">
    <source>
        <dbReference type="Proteomes" id="UP001408356"/>
    </source>
</evidence>
<dbReference type="InterPro" id="IPR036282">
    <property type="entry name" value="Glutathione-S-Trfase_C_sf"/>
</dbReference>
<name>A0ABR2VD13_9PEZI</name>
<dbReference type="SFLD" id="SFLDG00358">
    <property type="entry name" value="Main_(cytGST)"/>
    <property type="match status" value="1"/>
</dbReference>
<organism evidence="4 5">
    <name type="scientific">Seiridium unicorne</name>
    <dbReference type="NCBI Taxonomy" id="138068"/>
    <lineage>
        <taxon>Eukaryota</taxon>
        <taxon>Fungi</taxon>
        <taxon>Dikarya</taxon>
        <taxon>Ascomycota</taxon>
        <taxon>Pezizomycotina</taxon>
        <taxon>Sordariomycetes</taxon>
        <taxon>Xylariomycetidae</taxon>
        <taxon>Amphisphaeriales</taxon>
        <taxon>Sporocadaceae</taxon>
        <taxon>Seiridium</taxon>
    </lineage>
</organism>
<evidence type="ECO:0000259" key="3">
    <source>
        <dbReference type="PROSITE" id="PS50405"/>
    </source>
</evidence>
<dbReference type="SFLD" id="SFLDS00019">
    <property type="entry name" value="Glutathione_Transferase_(cytos"/>
    <property type="match status" value="1"/>
</dbReference>
<dbReference type="SUPFAM" id="SSF47616">
    <property type="entry name" value="GST C-terminal domain-like"/>
    <property type="match status" value="1"/>
</dbReference>
<dbReference type="PROSITE" id="PS50404">
    <property type="entry name" value="GST_NTER"/>
    <property type="match status" value="1"/>
</dbReference>
<feature type="domain" description="GST N-terminal" evidence="2">
    <location>
        <begin position="5"/>
        <end position="86"/>
    </location>
</feature>
<comment type="similarity">
    <text evidence="1">Belongs to the GST superfamily.</text>
</comment>
<dbReference type="InterPro" id="IPR004046">
    <property type="entry name" value="GST_C"/>
</dbReference>
<dbReference type="SUPFAM" id="SSF52833">
    <property type="entry name" value="Thioredoxin-like"/>
    <property type="match status" value="1"/>
</dbReference>
<keyword evidence="5" id="KW-1185">Reference proteome</keyword>
<feature type="domain" description="GST C-terminal" evidence="3">
    <location>
        <begin position="92"/>
        <end position="218"/>
    </location>
</feature>
<dbReference type="EMBL" id="JARVKF010000043">
    <property type="protein sequence ID" value="KAK9424320.1"/>
    <property type="molecule type" value="Genomic_DNA"/>
</dbReference>
<dbReference type="InterPro" id="IPR036249">
    <property type="entry name" value="Thioredoxin-like_sf"/>
</dbReference>
<dbReference type="InterPro" id="IPR040079">
    <property type="entry name" value="Glutathione_S-Trfase"/>
</dbReference>
<gene>
    <name evidence="4" type="ORF">SUNI508_13731</name>
</gene>
<evidence type="ECO:0000259" key="2">
    <source>
        <dbReference type="PROSITE" id="PS50404"/>
    </source>
</evidence>
<dbReference type="Proteomes" id="UP001408356">
    <property type="component" value="Unassembled WGS sequence"/>
</dbReference>
<dbReference type="Pfam" id="PF14497">
    <property type="entry name" value="GST_C_3"/>
    <property type="match status" value="1"/>
</dbReference>
<dbReference type="PANTHER" id="PTHR44051">
    <property type="entry name" value="GLUTATHIONE S-TRANSFERASE-RELATED"/>
    <property type="match status" value="1"/>
</dbReference>
<dbReference type="Pfam" id="PF02798">
    <property type="entry name" value="GST_N"/>
    <property type="match status" value="1"/>
</dbReference>
<evidence type="ECO:0000256" key="1">
    <source>
        <dbReference type="ARBA" id="ARBA00007409"/>
    </source>
</evidence>
<accession>A0ABR2VD13</accession>
<dbReference type="PANTHER" id="PTHR44051:SF3">
    <property type="entry name" value="TRANSCRIPTIONAL REGULATOR URE2"/>
    <property type="match status" value="1"/>
</dbReference>
<protein>
    <recommendedName>
        <fullName evidence="6">Glutathione S-transferase</fullName>
    </recommendedName>
</protein>
<proteinExistence type="inferred from homology"/>
<sequence>MADLKPIILHGHFQSANPWKVVMILEELGLPYNHIFTAMSAVKQEPYIKLNPNGRLPTIEDPNTGITLWESGAIIEYLVDTYDKDHKISSASFPDKYLEKQYLHFQTSGQGPYYGQYSWFVKFHPEKVESAIKRYEDEMFRVVGVLDKILEGKEYLVGDKASYADISFLGWESTMQLIFPEFLDRYKSYKNYWAWYERLRARPSIQKSFKLREEARKTGGAH</sequence>
<dbReference type="Gene3D" id="1.20.1050.130">
    <property type="match status" value="1"/>
</dbReference>
<dbReference type="InterPro" id="IPR010987">
    <property type="entry name" value="Glutathione-S-Trfase_C-like"/>
</dbReference>
<dbReference type="CDD" id="cd03048">
    <property type="entry name" value="GST_N_Ure2p_like"/>
    <property type="match status" value="1"/>
</dbReference>
<dbReference type="InterPro" id="IPR004045">
    <property type="entry name" value="Glutathione_S-Trfase_N"/>
</dbReference>
<reference evidence="4 5" key="1">
    <citation type="journal article" date="2024" name="J. Plant Pathol.">
        <title>Sequence and assembly of the genome of Seiridium unicorne, isolate CBS 538.82, causal agent of cypress canker disease.</title>
        <authorList>
            <person name="Scali E."/>
            <person name="Rocca G.D."/>
            <person name="Danti R."/>
            <person name="Garbelotto M."/>
            <person name="Barberini S."/>
            <person name="Baroncelli R."/>
            <person name="Emiliani G."/>
        </authorList>
    </citation>
    <scope>NUCLEOTIDE SEQUENCE [LARGE SCALE GENOMIC DNA]</scope>
    <source>
        <strain evidence="4 5">BM-138-508</strain>
    </source>
</reference>
<comment type="caution">
    <text evidence="4">The sequence shown here is derived from an EMBL/GenBank/DDBJ whole genome shotgun (WGS) entry which is preliminary data.</text>
</comment>
<dbReference type="SFLD" id="SFLDG01151">
    <property type="entry name" value="Main.2:_Nu-like"/>
    <property type="match status" value="1"/>
</dbReference>
<evidence type="ECO:0000313" key="4">
    <source>
        <dbReference type="EMBL" id="KAK9424320.1"/>
    </source>
</evidence>
<evidence type="ECO:0008006" key="6">
    <source>
        <dbReference type="Google" id="ProtNLM"/>
    </source>
</evidence>